<name>A0ACC1MPU6_9APHY</name>
<comment type="caution">
    <text evidence="1">The sequence shown here is derived from an EMBL/GenBank/DDBJ whole genome shotgun (WGS) entry which is preliminary data.</text>
</comment>
<accession>A0ACC1MPU6</accession>
<sequence>MYENGRADVCKLECTLYGLKQSGREWNIELDNVFKKLGFTRLTSDQCVYLRVRSGATCIMAVHVDDMTILASSLETTESLKRELSAHFELSDLGPIRQVVGLEVLRDPTARMLTLWQTQYIDRILARFGMADANPVDTPLDAHVRLRVHDGEANEQTRQLYQAMVGLLMYAALGTRPDITHAVQQLSQYASNPAPAHITAAKRSVDSDSGLTRRDSRASRMSESSDSGESTMSNGLKRKPIPIALLAAAA</sequence>
<evidence type="ECO:0000313" key="1">
    <source>
        <dbReference type="EMBL" id="KAJ2968982.1"/>
    </source>
</evidence>
<keyword evidence="2" id="KW-1185">Reference proteome</keyword>
<reference evidence="1" key="1">
    <citation type="submission" date="2022-08" db="EMBL/GenBank/DDBJ databases">
        <title>Genome Sequence of Pycnoporus sanguineus.</title>
        <authorList>
            <person name="Buettner E."/>
        </authorList>
    </citation>
    <scope>NUCLEOTIDE SEQUENCE</scope>
    <source>
        <strain evidence="1">CG-C14</strain>
    </source>
</reference>
<gene>
    <name evidence="1" type="ORF">NUW54_g13069</name>
</gene>
<proteinExistence type="predicted"/>
<protein>
    <submittedName>
        <fullName evidence="1">Uncharacterized protein</fullName>
    </submittedName>
</protein>
<organism evidence="1 2">
    <name type="scientific">Trametes sanguinea</name>
    <dbReference type="NCBI Taxonomy" id="158606"/>
    <lineage>
        <taxon>Eukaryota</taxon>
        <taxon>Fungi</taxon>
        <taxon>Dikarya</taxon>
        <taxon>Basidiomycota</taxon>
        <taxon>Agaricomycotina</taxon>
        <taxon>Agaricomycetes</taxon>
        <taxon>Polyporales</taxon>
        <taxon>Polyporaceae</taxon>
        <taxon>Trametes</taxon>
    </lineage>
</organism>
<dbReference type="EMBL" id="JANSHE010005871">
    <property type="protein sequence ID" value="KAJ2968982.1"/>
    <property type="molecule type" value="Genomic_DNA"/>
</dbReference>
<dbReference type="Proteomes" id="UP001144978">
    <property type="component" value="Unassembled WGS sequence"/>
</dbReference>
<evidence type="ECO:0000313" key="2">
    <source>
        <dbReference type="Proteomes" id="UP001144978"/>
    </source>
</evidence>